<evidence type="ECO:0000256" key="1">
    <source>
        <dbReference type="SAM" id="MobiDB-lite"/>
    </source>
</evidence>
<dbReference type="Proteomes" id="UP000589620">
    <property type="component" value="Unassembled WGS sequence"/>
</dbReference>
<dbReference type="RefSeq" id="WP_179454520.1">
    <property type="nucleotide sequence ID" value="NZ_BAAAPX010000001.1"/>
</dbReference>
<reference evidence="2 3" key="1">
    <citation type="submission" date="2020-07" db="EMBL/GenBank/DDBJ databases">
        <title>Sequencing the genomes of 1000 actinobacteria strains.</title>
        <authorList>
            <person name="Klenk H.-P."/>
        </authorList>
    </citation>
    <scope>NUCLEOTIDE SEQUENCE [LARGE SCALE GENOMIC DNA]</scope>
    <source>
        <strain evidence="2 3">DSM 23871</strain>
    </source>
</reference>
<feature type="region of interest" description="Disordered" evidence="1">
    <location>
        <begin position="89"/>
        <end position="118"/>
    </location>
</feature>
<protein>
    <submittedName>
        <fullName evidence="2">Uncharacterized protein</fullName>
    </submittedName>
</protein>
<organism evidence="2 3">
    <name type="scientific">Leifsonia soli</name>
    <dbReference type="NCBI Taxonomy" id="582665"/>
    <lineage>
        <taxon>Bacteria</taxon>
        <taxon>Bacillati</taxon>
        <taxon>Actinomycetota</taxon>
        <taxon>Actinomycetes</taxon>
        <taxon>Micrococcales</taxon>
        <taxon>Microbacteriaceae</taxon>
        <taxon>Leifsonia</taxon>
    </lineage>
</organism>
<accession>A0A852SWJ7</accession>
<evidence type="ECO:0000313" key="2">
    <source>
        <dbReference type="EMBL" id="NYD73075.1"/>
    </source>
</evidence>
<evidence type="ECO:0000313" key="3">
    <source>
        <dbReference type="Proteomes" id="UP000589620"/>
    </source>
</evidence>
<keyword evidence="3" id="KW-1185">Reference proteome</keyword>
<comment type="caution">
    <text evidence="2">The sequence shown here is derived from an EMBL/GenBank/DDBJ whole genome shotgun (WGS) entry which is preliminary data.</text>
</comment>
<feature type="compositionally biased region" description="Basic and acidic residues" evidence="1">
    <location>
        <begin position="109"/>
        <end position="118"/>
    </location>
</feature>
<name>A0A852SWJ7_9MICO</name>
<dbReference type="EMBL" id="JACCBJ010000001">
    <property type="protein sequence ID" value="NYD73075.1"/>
    <property type="molecule type" value="Genomic_DNA"/>
</dbReference>
<proteinExistence type="predicted"/>
<dbReference type="AlphaFoldDB" id="A0A852SWJ7"/>
<sequence length="118" mass="12711">MRKIVYAGSTFYTGDALAEALLDYARALARHGIADTIFVPGRTMQGETDEVELLLGPASQIVSEPVELVGEEIDDDELLSQLRTLTAQLAPHKSAAEPADGSSGSDDEGERRTFDDML</sequence>
<gene>
    <name evidence="2" type="ORF">BJ963_000594</name>
</gene>